<dbReference type="OrthoDB" id="10391285at2759"/>
<name>A0A653BS37_CALMS</name>
<dbReference type="EMBL" id="CAACVG010004393">
    <property type="protein sequence ID" value="VEN38373.1"/>
    <property type="molecule type" value="Genomic_DNA"/>
</dbReference>
<gene>
    <name evidence="2" type="ORF">CALMAC_LOCUS3286</name>
</gene>
<dbReference type="AlphaFoldDB" id="A0A653BS37"/>
<reference evidence="2 3" key="1">
    <citation type="submission" date="2019-01" db="EMBL/GenBank/DDBJ databases">
        <authorList>
            <person name="Sayadi A."/>
        </authorList>
    </citation>
    <scope>NUCLEOTIDE SEQUENCE [LARGE SCALE GENOMIC DNA]</scope>
</reference>
<proteinExistence type="predicted"/>
<feature type="non-terminal residue" evidence="2">
    <location>
        <position position="66"/>
    </location>
</feature>
<organism evidence="2 3">
    <name type="scientific">Callosobruchus maculatus</name>
    <name type="common">Southern cowpea weevil</name>
    <name type="synonym">Pulse bruchid</name>
    <dbReference type="NCBI Taxonomy" id="64391"/>
    <lineage>
        <taxon>Eukaryota</taxon>
        <taxon>Metazoa</taxon>
        <taxon>Ecdysozoa</taxon>
        <taxon>Arthropoda</taxon>
        <taxon>Hexapoda</taxon>
        <taxon>Insecta</taxon>
        <taxon>Pterygota</taxon>
        <taxon>Neoptera</taxon>
        <taxon>Endopterygota</taxon>
        <taxon>Coleoptera</taxon>
        <taxon>Polyphaga</taxon>
        <taxon>Cucujiformia</taxon>
        <taxon>Chrysomeloidea</taxon>
        <taxon>Chrysomelidae</taxon>
        <taxon>Bruchinae</taxon>
        <taxon>Bruchini</taxon>
        <taxon>Callosobruchus</taxon>
    </lineage>
</organism>
<evidence type="ECO:0000256" key="1">
    <source>
        <dbReference type="SAM" id="MobiDB-lite"/>
    </source>
</evidence>
<dbReference type="Proteomes" id="UP000410492">
    <property type="component" value="Unassembled WGS sequence"/>
</dbReference>
<evidence type="ECO:0000313" key="3">
    <source>
        <dbReference type="Proteomes" id="UP000410492"/>
    </source>
</evidence>
<keyword evidence="3" id="KW-1185">Reference proteome</keyword>
<sequence length="66" mass="7386">MNTSNSSSEDSSLSSSSSNICSVCSMDCTSSEEEDEVLGRFNYKRRIYAESMANFLEEFNKEHVQG</sequence>
<accession>A0A653BS37</accession>
<feature type="region of interest" description="Disordered" evidence="1">
    <location>
        <begin position="1"/>
        <end position="22"/>
    </location>
</feature>
<evidence type="ECO:0000313" key="2">
    <source>
        <dbReference type="EMBL" id="VEN38373.1"/>
    </source>
</evidence>
<protein>
    <submittedName>
        <fullName evidence="2">Uncharacterized protein</fullName>
    </submittedName>
</protein>